<dbReference type="EMBL" id="QTSX02006778">
    <property type="protein sequence ID" value="KAJ9052140.1"/>
    <property type="molecule type" value="Genomic_DNA"/>
</dbReference>
<keyword evidence="1" id="KW-0012">Acyltransferase</keyword>
<sequence length="93" mass="10191">MGLTFSSFSQNSSSPNLILGVSSIDALGFDLVGSELSTEVQVILKKLAKRNSTTKLKALDELLAHLKASEMEELSQFLPAWVISLFDYLIMLV</sequence>
<keyword evidence="1" id="KW-0808">Transferase</keyword>
<evidence type="ECO:0000313" key="1">
    <source>
        <dbReference type="EMBL" id="KAJ9052140.1"/>
    </source>
</evidence>
<reference evidence="1" key="1">
    <citation type="submission" date="2022-04" db="EMBL/GenBank/DDBJ databases">
        <title>Genome of the entomopathogenic fungus Entomophthora muscae.</title>
        <authorList>
            <person name="Elya C."/>
            <person name="Lovett B.R."/>
            <person name="Lee E."/>
            <person name="Macias A.M."/>
            <person name="Hajek A.E."/>
            <person name="De Bivort B.L."/>
            <person name="Kasson M.T."/>
            <person name="De Fine Licht H.H."/>
            <person name="Stajich J.E."/>
        </authorList>
    </citation>
    <scope>NUCLEOTIDE SEQUENCE</scope>
    <source>
        <strain evidence="1">Berkeley</strain>
    </source>
</reference>
<organism evidence="1 2">
    <name type="scientific">Entomophthora muscae</name>
    <dbReference type="NCBI Taxonomy" id="34485"/>
    <lineage>
        <taxon>Eukaryota</taxon>
        <taxon>Fungi</taxon>
        <taxon>Fungi incertae sedis</taxon>
        <taxon>Zoopagomycota</taxon>
        <taxon>Entomophthoromycotina</taxon>
        <taxon>Entomophthoromycetes</taxon>
        <taxon>Entomophthorales</taxon>
        <taxon>Entomophthoraceae</taxon>
        <taxon>Entomophthora</taxon>
    </lineage>
</organism>
<proteinExistence type="predicted"/>
<comment type="caution">
    <text evidence="1">The sequence shown here is derived from an EMBL/GenBank/DDBJ whole genome shotgun (WGS) entry which is preliminary data.</text>
</comment>
<dbReference type="Proteomes" id="UP001165960">
    <property type="component" value="Unassembled WGS sequence"/>
</dbReference>
<name>A0ACC2RPX6_9FUNG</name>
<keyword evidence="2" id="KW-1185">Reference proteome</keyword>
<protein>
    <submittedName>
        <fullName evidence="1">Listerin E3 ubiquitin protein ligase 1</fullName>
        <ecNumber evidence="1">2.3.2.27</ecNumber>
    </submittedName>
</protein>
<evidence type="ECO:0000313" key="2">
    <source>
        <dbReference type="Proteomes" id="UP001165960"/>
    </source>
</evidence>
<dbReference type="EC" id="2.3.2.27" evidence="1"/>
<accession>A0ACC2RPX6</accession>
<gene>
    <name evidence="1" type="primary">LTN1</name>
    <name evidence="1" type="ORF">DSO57_1037201</name>
</gene>